<comment type="caution">
    <text evidence="2">The sequence shown here is derived from an EMBL/GenBank/DDBJ whole genome shotgun (WGS) entry which is preliminary data.</text>
</comment>
<proteinExistence type="predicted"/>
<evidence type="ECO:0000256" key="1">
    <source>
        <dbReference type="SAM" id="MobiDB-lite"/>
    </source>
</evidence>
<organism evidence="2 3">
    <name type="scientific">Zingiber officinale</name>
    <name type="common">Ginger</name>
    <name type="synonym">Amomum zingiber</name>
    <dbReference type="NCBI Taxonomy" id="94328"/>
    <lineage>
        <taxon>Eukaryota</taxon>
        <taxon>Viridiplantae</taxon>
        <taxon>Streptophyta</taxon>
        <taxon>Embryophyta</taxon>
        <taxon>Tracheophyta</taxon>
        <taxon>Spermatophyta</taxon>
        <taxon>Magnoliopsida</taxon>
        <taxon>Liliopsida</taxon>
        <taxon>Zingiberales</taxon>
        <taxon>Zingiberaceae</taxon>
        <taxon>Zingiber</taxon>
    </lineage>
</organism>
<feature type="region of interest" description="Disordered" evidence="1">
    <location>
        <begin position="96"/>
        <end position="115"/>
    </location>
</feature>
<reference evidence="2 3" key="1">
    <citation type="submission" date="2020-08" db="EMBL/GenBank/DDBJ databases">
        <title>Plant Genome Project.</title>
        <authorList>
            <person name="Zhang R.-G."/>
        </authorList>
    </citation>
    <scope>NUCLEOTIDE SEQUENCE [LARGE SCALE GENOMIC DNA]</scope>
    <source>
        <tissue evidence="2">Rhizome</tissue>
    </source>
</reference>
<gene>
    <name evidence="2" type="ORF">ZIOFF_031760</name>
</gene>
<evidence type="ECO:0008006" key="4">
    <source>
        <dbReference type="Google" id="ProtNLM"/>
    </source>
</evidence>
<protein>
    <recommendedName>
        <fullName evidence="4">Mitochondrial protein</fullName>
    </recommendedName>
</protein>
<sequence>MVRRYSILKTFEVNGVAMVIEEIVAVGEAAAKKDIMRRRGNQTNRTGMEEDAVVGEAVGQIIPTSSATIHETDEWDWNKETEGIIKIGESSTAIPTAISENSETIDNEDEPRQSKMRSLQDLYDSTNEVRQGKTGIFVSQEAYAKEILKKYKMESCNPVSIPMEPRAKLSKFDGGE</sequence>
<keyword evidence="3" id="KW-1185">Reference proteome</keyword>
<name>A0A8J5LA79_ZINOF</name>
<dbReference type="Proteomes" id="UP000734854">
    <property type="component" value="Unassembled WGS sequence"/>
</dbReference>
<dbReference type="AlphaFoldDB" id="A0A8J5LA79"/>
<dbReference type="EMBL" id="JACMSC010000009">
    <property type="protein sequence ID" value="KAG6506437.1"/>
    <property type="molecule type" value="Genomic_DNA"/>
</dbReference>
<evidence type="ECO:0000313" key="3">
    <source>
        <dbReference type="Proteomes" id="UP000734854"/>
    </source>
</evidence>
<evidence type="ECO:0000313" key="2">
    <source>
        <dbReference type="EMBL" id="KAG6506437.1"/>
    </source>
</evidence>
<accession>A0A8J5LA79</accession>